<dbReference type="AlphaFoldDB" id="A0A6G0TE64"/>
<dbReference type="EMBL" id="VYZN01000041">
    <property type="protein sequence ID" value="KAE9531385.1"/>
    <property type="molecule type" value="Genomic_DNA"/>
</dbReference>
<gene>
    <name evidence="1" type="ORF">AGLY_010591</name>
</gene>
<name>A0A6G0TE64_APHGL</name>
<evidence type="ECO:0000313" key="2">
    <source>
        <dbReference type="Proteomes" id="UP000475862"/>
    </source>
</evidence>
<evidence type="ECO:0000313" key="1">
    <source>
        <dbReference type="EMBL" id="KAE9531385.1"/>
    </source>
</evidence>
<reference evidence="1 2" key="1">
    <citation type="submission" date="2019-08" db="EMBL/GenBank/DDBJ databases">
        <title>The genome of the soybean aphid Biotype 1, its phylome, world population structure and adaptation to the North American continent.</title>
        <authorList>
            <person name="Giordano R."/>
            <person name="Donthu R.K."/>
            <person name="Hernandez A.G."/>
            <person name="Wright C.L."/>
            <person name="Zimin A.V."/>
        </authorList>
    </citation>
    <scope>NUCLEOTIDE SEQUENCE [LARGE SCALE GENOMIC DNA]</scope>
    <source>
        <tissue evidence="1">Whole aphids</tissue>
    </source>
</reference>
<organism evidence="1 2">
    <name type="scientific">Aphis glycines</name>
    <name type="common">Soybean aphid</name>
    <dbReference type="NCBI Taxonomy" id="307491"/>
    <lineage>
        <taxon>Eukaryota</taxon>
        <taxon>Metazoa</taxon>
        <taxon>Ecdysozoa</taxon>
        <taxon>Arthropoda</taxon>
        <taxon>Hexapoda</taxon>
        <taxon>Insecta</taxon>
        <taxon>Pterygota</taxon>
        <taxon>Neoptera</taxon>
        <taxon>Paraneoptera</taxon>
        <taxon>Hemiptera</taxon>
        <taxon>Sternorrhyncha</taxon>
        <taxon>Aphidomorpha</taxon>
        <taxon>Aphidoidea</taxon>
        <taxon>Aphididae</taxon>
        <taxon>Aphidini</taxon>
        <taxon>Aphis</taxon>
        <taxon>Aphis</taxon>
    </lineage>
</organism>
<proteinExistence type="predicted"/>
<dbReference type="Proteomes" id="UP000475862">
    <property type="component" value="Unassembled WGS sequence"/>
</dbReference>
<sequence>MKYVFHYFELKNPFLHTFKIVGLRTLEFIHLITKNYWLSLKKKIKTLQHSGFQNVKRETVGEKNAIICRRKEETILSFLIEKRTWAKRGRLFLGERNIKNILSFLCNLIKNRKVVSKKKPKFRGGAKLDLFHFHTKALVVTSPSLVFNIKRESLPITVVIVRSASAKTVPIKLKKLKVMSDYEIDTHIRHQIWEMLLKIVEKFKFFIDIKNNMRNTMFTSYGQNQKLRTSCGHPSKNRWYHWITDALTRLLFCINTVTWVCVRFKPRCYLTVLCGSTDTFVDNVWSTFIVYKSTTTLLA</sequence>
<protein>
    <submittedName>
        <fullName evidence="1">Uncharacterized protein</fullName>
    </submittedName>
</protein>
<accession>A0A6G0TE64</accession>
<keyword evidence="2" id="KW-1185">Reference proteome</keyword>
<comment type="caution">
    <text evidence="1">The sequence shown here is derived from an EMBL/GenBank/DDBJ whole genome shotgun (WGS) entry which is preliminary data.</text>
</comment>